<dbReference type="PANTHER" id="PTHR30627:SF1">
    <property type="entry name" value="PEPTIDOGLYCAN D,D-TRANSPEPTIDASE FTSI"/>
    <property type="match status" value="1"/>
</dbReference>
<name>A0A9D1ZAC0_9ACTN</name>
<proteinExistence type="inferred from homology"/>
<reference evidence="7" key="1">
    <citation type="journal article" date="2021" name="PeerJ">
        <title>Extensive microbial diversity within the chicken gut microbiome revealed by metagenomics and culture.</title>
        <authorList>
            <person name="Gilroy R."/>
            <person name="Ravi A."/>
            <person name="Getino M."/>
            <person name="Pursley I."/>
            <person name="Horton D.L."/>
            <person name="Alikhan N.F."/>
            <person name="Baker D."/>
            <person name="Gharbi K."/>
            <person name="Hall N."/>
            <person name="Watson M."/>
            <person name="Adriaenssens E.M."/>
            <person name="Foster-Nyarko E."/>
            <person name="Jarju S."/>
            <person name="Secka A."/>
            <person name="Antonio M."/>
            <person name="Oren A."/>
            <person name="Chaudhuri R.R."/>
            <person name="La Ragione R."/>
            <person name="Hildebrand F."/>
            <person name="Pallen M.J."/>
        </authorList>
    </citation>
    <scope>NUCLEOTIDE SEQUENCE</scope>
    <source>
        <strain evidence="7">ChiHjej10B9-743</strain>
    </source>
</reference>
<dbReference type="AlphaFoldDB" id="A0A9D1ZAC0"/>
<feature type="region of interest" description="Disordered" evidence="4">
    <location>
        <begin position="1"/>
        <end position="27"/>
    </location>
</feature>
<dbReference type="InterPro" id="IPR005311">
    <property type="entry name" value="PBP_dimer"/>
</dbReference>
<accession>A0A9D1ZAC0</accession>
<comment type="caution">
    <text evidence="7">The sequence shown here is derived from an EMBL/GenBank/DDBJ whole genome shotgun (WGS) entry which is preliminary data.</text>
</comment>
<dbReference type="InterPro" id="IPR036138">
    <property type="entry name" value="PBP_dimer_sf"/>
</dbReference>
<comment type="subcellular location">
    <subcellularLocation>
        <location evidence="1">Membrane</location>
    </subcellularLocation>
</comment>
<dbReference type="GO" id="GO:0008658">
    <property type="term" value="F:penicillin binding"/>
    <property type="evidence" value="ECO:0007669"/>
    <property type="project" value="InterPro"/>
</dbReference>
<dbReference type="EMBL" id="DXCP01000003">
    <property type="protein sequence ID" value="HIY78942.1"/>
    <property type="molecule type" value="Genomic_DNA"/>
</dbReference>
<evidence type="ECO:0000259" key="6">
    <source>
        <dbReference type="Pfam" id="PF03717"/>
    </source>
</evidence>
<feature type="domain" description="Penicillin-binding protein transpeptidase" evidence="5">
    <location>
        <begin position="282"/>
        <end position="581"/>
    </location>
</feature>
<dbReference type="Gene3D" id="3.40.710.10">
    <property type="entry name" value="DD-peptidase/beta-lactamase superfamily"/>
    <property type="match status" value="1"/>
</dbReference>
<dbReference type="GO" id="GO:0071555">
    <property type="term" value="P:cell wall organization"/>
    <property type="evidence" value="ECO:0007669"/>
    <property type="project" value="TreeGrafter"/>
</dbReference>
<gene>
    <name evidence="7" type="ORF">IAA42_00650</name>
</gene>
<dbReference type="Gene3D" id="3.90.1310.10">
    <property type="entry name" value="Penicillin-binding protein 2a (Domain 2)"/>
    <property type="match status" value="1"/>
</dbReference>
<dbReference type="InterPro" id="IPR001460">
    <property type="entry name" value="PCN-bd_Tpept"/>
</dbReference>
<evidence type="ECO:0000256" key="1">
    <source>
        <dbReference type="ARBA" id="ARBA00004370"/>
    </source>
</evidence>
<keyword evidence="3" id="KW-0472">Membrane</keyword>
<evidence type="ECO:0000313" key="7">
    <source>
        <dbReference type="EMBL" id="HIY78942.1"/>
    </source>
</evidence>
<dbReference type="GO" id="GO:0005886">
    <property type="term" value="C:plasma membrane"/>
    <property type="evidence" value="ECO:0007669"/>
    <property type="project" value="TreeGrafter"/>
</dbReference>
<dbReference type="SUPFAM" id="SSF56519">
    <property type="entry name" value="Penicillin binding protein dimerisation domain"/>
    <property type="match status" value="1"/>
</dbReference>
<protein>
    <submittedName>
        <fullName evidence="7">Penicillin-binding protein 2</fullName>
    </submittedName>
</protein>
<dbReference type="PANTHER" id="PTHR30627">
    <property type="entry name" value="PEPTIDOGLYCAN D,D-TRANSPEPTIDASE"/>
    <property type="match status" value="1"/>
</dbReference>
<sequence>MSSRDRQNRRTRRNHPEASYDEASRARYRVRAARPGGSGTGGDDHGLAVTRATFLGLLAIVSARLAYLQIFKHGELSSSAEAQRTNKMILHAKRGTIYDRNGNALAMSVDCQTIYANPKAVSDPSGVSNVLVSELGGEKDDYMELLTKDTTFVYVARQVDQEVADQLSKQLAARELTGVYFISDTKRVYPYGSTGAQVIGYVGTEGKGLSGLELYYDDILTGTDGEMIMEAGLDGTPIAGGASEVTDAKDGIDLVTSIDVDLQAVCEDVISRAVETYSAESGSVMVTDPLTGEILAACSTPLPDFSNLEDASSLNLKLVSSAFEPGSLFKVLTTSIGIEGGFFTEDTVYTVPPQVLVGDDYVTDVDGRDYTMDMSVRDMLVKSSNTAMAQLVQDVIGAEAFSEGVERYGIGKATGIDFPGEVDGIVRSLEEYDGATAGSMAFGQGLAIPLVQIVRAFGAVANGGVPLTPHFLVYRGDEQVEWPAGDRVISEETVAQEIDMMRGVMAEGSGTTGQVEGYDFAGKTGTGEQASEDGGYRQGSYVSSLCAFANAEAPEILVYVGLNNTPYLSSGSAGVAFKEIAQQAVSILGVSPAS</sequence>
<dbReference type="SUPFAM" id="SSF56601">
    <property type="entry name" value="beta-lactamase/transpeptidase-like"/>
    <property type="match status" value="1"/>
</dbReference>
<dbReference type="Gene3D" id="1.10.150.770">
    <property type="match status" value="1"/>
</dbReference>
<dbReference type="Pfam" id="PF00905">
    <property type="entry name" value="Transpeptidase"/>
    <property type="match status" value="1"/>
</dbReference>
<dbReference type="Proteomes" id="UP000824133">
    <property type="component" value="Unassembled WGS sequence"/>
</dbReference>
<dbReference type="Gene3D" id="3.30.450.330">
    <property type="match status" value="1"/>
</dbReference>
<dbReference type="Pfam" id="PF03717">
    <property type="entry name" value="PBP_dimer"/>
    <property type="match status" value="1"/>
</dbReference>
<feature type="compositionally biased region" description="Basic and acidic residues" evidence="4">
    <location>
        <begin position="1"/>
        <end position="25"/>
    </location>
</feature>
<evidence type="ECO:0000256" key="4">
    <source>
        <dbReference type="SAM" id="MobiDB-lite"/>
    </source>
</evidence>
<dbReference type="InterPro" id="IPR050515">
    <property type="entry name" value="Beta-lactam/transpept"/>
</dbReference>
<comment type="similarity">
    <text evidence="2">Belongs to the transpeptidase family.</text>
</comment>
<evidence type="ECO:0000259" key="5">
    <source>
        <dbReference type="Pfam" id="PF00905"/>
    </source>
</evidence>
<organism evidence="7 8">
    <name type="scientific">Candidatus Olsenella excrementavium</name>
    <dbReference type="NCBI Taxonomy" id="2838709"/>
    <lineage>
        <taxon>Bacteria</taxon>
        <taxon>Bacillati</taxon>
        <taxon>Actinomycetota</taxon>
        <taxon>Coriobacteriia</taxon>
        <taxon>Coriobacteriales</taxon>
        <taxon>Atopobiaceae</taxon>
        <taxon>Olsenella</taxon>
    </lineage>
</organism>
<evidence type="ECO:0000313" key="8">
    <source>
        <dbReference type="Proteomes" id="UP000824133"/>
    </source>
</evidence>
<evidence type="ECO:0000256" key="2">
    <source>
        <dbReference type="ARBA" id="ARBA00007171"/>
    </source>
</evidence>
<feature type="domain" description="Penicillin-binding protein dimerisation" evidence="6">
    <location>
        <begin position="91"/>
        <end position="238"/>
    </location>
</feature>
<evidence type="ECO:0000256" key="3">
    <source>
        <dbReference type="ARBA" id="ARBA00023136"/>
    </source>
</evidence>
<dbReference type="InterPro" id="IPR012338">
    <property type="entry name" value="Beta-lactam/transpept-like"/>
</dbReference>
<reference evidence="7" key="2">
    <citation type="submission" date="2021-04" db="EMBL/GenBank/DDBJ databases">
        <authorList>
            <person name="Gilroy R."/>
        </authorList>
    </citation>
    <scope>NUCLEOTIDE SEQUENCE</scope>
    <source>
        <strain evidence="7">ChiHjej10B9-743</strain>
    </source>
</reference>